<dbReference type="AlphaFoldDB" id="A0A0E9X558"/>
<dbReference type="EMBL" id="GBXM01010730">
    <property type="protein sequence ID" value="JAH97847.1"/>
    <property type="molecule type" value="Transcribed_RNA"/>
</dbReference>
<feature type="region of interest" description="Disordered" evidence="1">
    <location>
        <begin position="25"/>
        <end position="60"/>
    </location>
</feature>
<protein>
    <submittedName>
        <fullName evidence="2">Uncharacterized protein</fullName>
    </submittedName>
</protein>
<organism evidence="2">
    <name type="scientific">Anguilla anguilla</name>
    <name type="common">European freshwater eel</name>
    <name type="synonym">Muraena anguilla</name>
    <dbReference type="NCBI Taxonomy" id="7936"/>
    <lineage>
        <taxon>Eukaryota</taxon>
        <taxon>Metazoa</taxon>
        <taxon>Chordata</taxon>
        <taxon>Craniata</taxon>
        <taxon>Vertebrata</taxon>
        <taxon>Euteleostomi</taxon>
        <taxon>Actinopterygii</taxon>
        <taxon>Neopterygii</taxon>
        <taxon>Teleostei</taxon>
        <taxon>Anguilliformes</taxon>
        <taxon>Anguillidae</taxon>
        <taxon>Anguilla</taxon>
    </lineage>
</organism>
<accession>A0A0E9X558</accession>
<reference evidence="2" key="1">
    <citation type="submission" date="2014-11" db="EMBL/GenBank/DDBJ databases">
        <authorList>
            <person name="Amaro Gonzalez C."/>
        </authorList>
    </citation>
    <scope>NUCLEOTIDE SEQUENCE</scope>
</reference>
<evidence type="ECO:0000313" key="2">
    <source>
        <dbReference type="EMBL" id="JAH97847.1"/>
    </source>
</evidence>
<sequence length="119" mass="12652">MWTNVNGPQSVTLTVNQEASRRVGVPAGISNRVPKLDLSSPPRTLRKDAQPSHTGCSSSECGAHTLVCRFGQRRNSGSALSDSRAACKHLNSLQSSGNSKAYVLGHHDTIWKPGRGATS</sequence>
<name>A0A0E9X558_ANGAN</name>
<proteinExistence type="predicted"/>
<feature type="compositionally biased region" description="Polar residues" evidence="1">
    <location>
        <begin position="51"/>
        <end position="60"/>
    </location>
</feature>
<reference evidence="2" key="2">
    <citation type="journal article" date="2015" name="Fish Shellfish Immunol.">
        <title>Early steps in the European eel (Anguilla anguilla)-Vibrio vulnificus interaction in the gills: Role of the RtxA13 toxin.</title>
        <authorList>
            <person name="Callol A."/>
            <person name="Pajuelo D."/>
            <person name="Ebbesson L."/>
            <person name="Teles M."/>
            <person name="MacKenzie S."/>
            <person name="Amaro C."/>
        </authorList>
    </citation>
    <scope>NUCLEOTIDE SEQUENCE</scope>
</reference>
<evidence type="ECO:0000256" key="1">
    <source>
        <dbReference type="SAM" id="MobiDB-lite"/>
    </source>
</evidence>